<keyword evidence="4" id="KW-1185">Reference proteome</keyword>
<protein>
    <submittedName>
        <fullName evidence="3">Uncharacterized protein</fullName>
    </submittedName>
</protein>
<feature type="region of interest" description="Disordered" evidence="1">
    <location>
        <begin position="345"/>
        <end position="365"/>
    </location>
</feature>
<feature type="transmembrane region" description="Helical" evidence="2">
    <location>
        <begin position="127"/>
        <end position="146"/>
    </location>
</feature>
<dbReference type="EMBL" id="CP064760">
    <property type="protein sequence ID" value="QPE04945.1"/>
    <property type="molecule type" value="Genomic_DNA"/>
</dbReference>
<proteinExistence type="predicted"/>
<dbReference type="PROSITE" id="PS51318">
    <property type="entry name" value="TAT"/>
    <property type="match status" value="1"/>
</dbReference>
<feature type="transmembrane region" description="Helical" evidence="2">
    <location>
        <begin position="39"/>
        <end position="60"/>
    </location>
</feature>
<evidence type="ECO:0000256" key="2">
    <source>
        <dbReference type="SAM" id="Phobius"/>
    </source>
</evidence>
<keyword evidence="2" id="KW-1133">Transmembrane helix</keyword>
<feature type="transmembrane region" description="Helical" evidence="2">
    <location>
        <begin position="98"/>
        <end position="121"/>
    </location>
</feature>
<gene>
    <name evidence="3" type="ORF">IT882_02140</name>
</gene>
<dbReference type="AlphaFoldDB" id="A0A7S8MYL2"/>
<sequence length="365" mass="37991">MSVLELSAVLAIAFVIAAPALVQAHAHPVPNGGRATRRYFLRFAAAAALSGVVAGLASALVPAHPVPIVIATANAALVGGPAYFWAGMRQLRNHSITPGWVASGAVGVTFIASATVTAVIGGPTDGFVLRLILVAVGCGGIAIEAFSLPARALAPFRLIGSVFAFYAGYSAIRTVMFFAVGEDSPAFQALFSALTASAISILLVVTLCVAVWWSERALETRARQIEYRIDALRSDIAAHGAVTVYEVDIPDLALIRAAFGGPAATAVDRAASMSLYELLPDATHRGRTGHHVVALAGDHRIDNLETVVKSATARAVPNLDYREAIEIRVTRFTVHSDEELTRVWPDGAPTGAISTTPSPAGGALA</sequence>
<name>A0A7S8MYL2_9MICO</name>
<accession>A0A7S8MYL2</accession>
<organism evidence="3 4">
    <name type="scientific">Microbacterium schleiferi</name>
    <dbReference type="NCBI Taxonomy" id="69362"/>
    <lineage>
        <taxon>Bacteria</taxon>
        <taxon>Bacillati</taxon>
        <taxon>Actinomycetota</taxon>
        <taxon>Actinomycetes</taxon>
        <taxon>Micrococcales</taxon>
        <taxon>Microbacteriaceae</taxon>
        <taxon>Microbacterium</taxon>
    </lineage>
</organism>
<feature type="transmembrane region" description="Helical" evidence="2">
    <location>
        <begin position="186"/>
        <end position="213"/>
    </location>
</feature>
<dbReference type="RefSeq" id="WP_195692966.1">
    <property type="nucleotide sequence ID" value="NZ_CP064760.1"/>
</dbReference>
<feature type="transmembrane region" description="Helical" evidence="2">
    <location>
        <begin position="6"/>
        <end position="27"/>
    </location>
</feature>
<dbReference type="Proteomes" id="UP000594480">
    <property type="component" value="Chromosome"/>
</dbReference>
<feature type="transmembrane region" description="Helical" evidence="2">
    <location>
        <begin position="66"/>
        <end position="86"/>
    </location>
</feature>
<evidence type="ECO:0000313" key="4">
    <source>
        <dbReference type="Proteomes" id="UP000594480"/>
    </source>
</evidence>
<keyword evidence="2" id="KW-0812">Transmembrane</keyword>
<reference evidence="3 4" key="1">
    <citation type="submission" date="2020-11" db="EMBL/GenBank/DDBJ databases">
        <title>Amino acid is mineralized and recycled by bacteria in oceanic microbiome.</title>
        <authorList>
            <person name="Zheng L.Y."/>
        </authorList>
    </citation>
    <scope>NUCLEOTIDE SEQUENCE [LARGE SCALE GENOMIC DNA]</scope>
    <source>
        <strain evidence="3 4">A32-1</strain>
    </source>
</reference>
<dbReference type="KEGG" id="msf:IT882_02140"/>
<feature type="transmembrane region" description="Helical" evidence="2">
    <location>
        <begin position="158"/>
        <end position="180"/>
    </location>
</feature>
<keyword evidence="2" id="KW-0472">Membrane</keyword>
<evidence type="ECO:0000256" key="1">
    <source>
        <dbReference type="SAM" id="MobiDB-lite"/>
    </source>
</evidence>
<evidence type="ECO:0000313" key="3">
    <source>
        <dbReference type="EMBL" id="QPE04945.1"/>
    </source>
</evidence>
<dbReference type="InterPro" id="IPR006311">
    <property type="entry name" value="TAT_signal"/>
</dbReference>